<reference evidence="4 5" key="1">
    <citation type="journal article" date="2011" name="Genome Biol.">
        <title>Comparative genome sequence analysis underscores mycoparasitism as the ancestral life style of Trichoderma.</title>
        <authorList>
            <person name="Kubicek C.P."/>
            <person name="Herrera-Estrella A."/>
            <person name="Seidl-Seiboth V."/>
            <person name="Martinez D.A."/>
            <person name="Druzhinina I.S."/>
            <person name="Thon M."/>
            <person name="Zeilinger S."/>
            <person name="Casas-Flores S."/>
            <person name="Horwitz B.A."/>
            <person name="Mukherjee P.K."/>
            <person name="Mukherjee M."/>
            <person name="Kredics L."/>
            <person name="Alcaraz L.D."/>
            <person name="Aerts A."/>
            <person name="Antal Z."/>
            <person name="Atanasova L."/>
            <person name="Cervantes-Badillo M.G."/>
            <person name="Challacombe J."/>
            <person name="Chertkov O."/>
            <person name="McCluskey K."/>
            <person name="Coulpier F."/>
            <person name="Deshpande N."/>
            <person name="von Doehren H."/>
            <person name="Ebbole D.J."/>
            <person name="Esquivel-Naranjo E.U."/>
            <person name="Fekete E."/>
            <person name="Flipphi M."/>
            <person name="Glaser F."/>
            <person name="Gomez-Rodriguez E.Y."/>
            <person name="Gruber S."/>
            <person name="Han C."/>
            <person name="Henrissat B."/>
            <person name="Hermosa R."/>
            <person name="Hernandez-Onate M."/>
            <person name="Karaffa L."/>
            <person name="Kosti I."/>
            <person name="Le Crom S."/>
            <person name="Lindquist E."/>
            <person name="Lucas S."/>
            <person name="Luebeck M."/>
            <person name="Luebeck P.S."/>
            <person name="Margeot A."/>
            <person name="Metz B."/>
            <person name="Misra M."/>
            <person name="Nevalainen H."/>
            <person name="Omann M."/>
            <person name="Packer N."/>
            <person name="Perrone G."/>
            <person name="Uresti-Rivera E.E."/>
            <person name="Salamov A."/>
            <person name="Schmoll M."/>
            <person name="Seiboth B."/>
            <person name="Shapiro H."/>
            <person name="Sukno S."/>
            <person name="Tamayo-Ramos J.A."/>
            <person name="Tisch D."/>
            <person name="Wiest A."/>
            <person name="Wilkinson H.H."/>
            <person name="Zhang M."/>
            <person name="Coutinho P.M."/>
            <person name="Kenerley C.M."/>
            <person name="Monte E."/>
            <person name="Baker S.E."/>
            <person name="Grigoriev I.V."/>
        </authorList>
    </citation>
    <scope>NUCLEOTIDE SEQUENCE [LARGE SCALE GENOMIC DNA]</scope>
    <source>
        <strain evidence="5">Gv29-8 / FGSC 10586</strain>
    </source>
</reference>
<evidence type="ECO:0000313" key="5">
    <source>
        <dbReference type="Proteomes" id="UP000007115"/>
    </source>
</evidence>
<name>G9MPG7_HYPVG</name>
<dbReference type="SUPFAM" id="SSF48403">
    <property type="entry name" value="Ankyrin repeat"/>
    <property type="match status" value="1"/>
</dbReference>
<dbReference type="OMA" id="CASRNND"/>
<evidence type="ECO:0000256" key="3">
    <source>
        <dbReference type="PROSITE-ProRule" id="PRU00023"/>
    </source>
</evidence>
<dbReference type="AlphaFoldDB" id="G9MPG7"/>
<feature type="repeat" description="ANK" evidence="3">
    <location>
        <begin position="193"/>
        <end position="225"/>
    </location>
</feature>
<feature type="repeat" description="ANK" evidence="3">
    <location>
        <begin position="19"/>
        <end position="51"/>
    </location>
</feature>
<feature type="repeat" description="ANK" evidence="3">
    <location>
        <begin position="52"/>
        <end position="78"/>
    </location>
</feature>
<keyword evidence="2 3" id="KW-0040">ANK repeat</keyword>
<keyword evidence="1" id="KW-0677">Repeat</keyword>
<feature type="repeat" description="ANK" evidence="3">
    <location>
        <begin position="264"/>
        <end position="293"/>
    </location>
</feature>
<evidence type="ECO:0000256" key="2">
    <source>
        <dbReference type="ARBA" id="ARBA00023043"/>
    </source>
</evidence>
<evidence type="ECO:0000313" key="4">
    <source>
        <dbReference type="EMBL" id="EHK23768.1"/>
    </source>
</evidence>
<dbReference type="Pfam" id="PF00023">
    <property type="entry name" value="Ank"/>
    <property type="match status" value="1"/>
</dbReference>
<dbReference type="PANTHER" id="PTHR24166">
    <property type="entry name" value="ROLLING PEBBLES, ISOFORM B"/>
    <property type="match status" value="1"/>
</dbReference>
<sequence>NVVETLLLNGVNPNISDDHGITPLHVVSVRGRYDLARLLLRFNALVNITDSWGFTPLERAYSAGNIQLVTMLIDRGADAKAWMLGGEPPLARCIFDGKLDMFKAFLPFADINQTTMLGFAPIHLASDGAVDQGDVETVSILLEHGADMSIYLTSGERVSPLHKAARKGNVEMCDILLKHEPKLLDLQLEKGFMIESPLFAACHRKQKAVVRFLLDKGAKVDQVSHYYKESPLFTACDVGDLDIVKMILEAAPHMINVPTVFYCTPLAFACSHGNLDMVKLLIDAGAEMYLPNGSGTT</sequence>
<organism evidence="4 5">
    <name type="scientific">Hypocrea virens (strain Gv29-8 / FGSC 10586)</name>
    <name type="common">Gliocladium virens</name>
    <name type="synonym">Trichoderma virens</name>
    <dbReference type="NCBI Taxonomy" id="413071"/>
    <lineage>
        <taxon>Eukaryota</taxon>
        <taxon>Fungi</taxon>
        <taxon>Dikarya</taxon>
        <taxon>Ascomycota</taxon>
        <taxon>Pezizomycotina</taxon>
        <taxon>Sordariomycetes</taxon>
        <taxon>Hypocreomycetidae</taxon>
        <taxon>Hypocreales</taxon>
        <taxon>Hypocreaceae</taxon>
        <taxon>Trichoderma</taxon>
    </lineage>
</organism>
<dbReference type="Gene3D" id="1.25.40.20">
    <property type="entry name" value="Ankyrin repeat-containing domain"/>
    <property type="match status" value="3"/>
</dbReference>
<evidence type="ECO:0000256" key="1">
    <source>
        <dbReference type="ARBA" id="ARBA00022737"/>
    </source>
</evidence>
<dbReference type="HOGENOM" id="CLU_892973_0_0_1"/>
<feature type="non-terminal residue" evidence="4">
    <location>
        <position position="1"/>
    </location>
</feature>
<dbReference type="EMBL" id="ABDF02000005">
    <property type="protein sequence ID" value="EHK23768.1"/>
    <property type="molecule type" value="Genomic_DNA"/>
</dbReference>
<feature type="non-terminal residue" evidence="4">
    <location>
        <position position="297"/>
    </location>
</feature>
<dbReference type="SMART" id="SM00248">
    <property type="entry name" value="ANK"/>
    <property type="match status" value="8"/>
</dbReference>
<accession>G9MPG7</accession>
<dbReference type="PANTHER" id="PTHR24166:SF62">
    <property type="entry name" value="SERINE_THREONINE-PROTEIN KINASE TNNI3K"/>
    <property type="match status" value="1"/>
</dbReference>
<dbReference type="PROSITE" id="PS50088">
    <property type="entry name" value="ANK_REPEAT"/>
    <property type="match status" value="4"/>
</dbReference>
<proteinExistence type="predicted"/>
<dbReference type="VEuPathDB" id="FungiDB:TRIVIDRAFT_4545"/>
<dbReference type="PROSITE" id="PS50297">
    <property type="entry name" value="ANK_REP_REGION"/>
    <property type="match status" value="3"/>
</dbReference>
<dbReference type="PRINTS" id="PR01415">
    <property type="entry name" value="ANKYRIN"/>
</dbReference>
<dbReference type="OrthoDB" id="823504at2759"/>
<gene>
    <name evidence="4" type="ORF">TRIVIDRAFT_4545</name>
</gene>
<comment type="caution">
    <text evidence="4">The sequence shown here is derived from an EMBL/GenBank/DDBJ whole genome shotgun (WGS) entry which is preliminary data.</text>
</comment>
<dbReference type="InterPro" id="IPR036770">
    <property type="entry name" value="Ankyrin_rpt-contain_sf"/>
</dbReference>
<dbReference type="Pfam" id="PF12796">
    <property type="entry name" value="Ank_2"/>
    <property type="match status" value="2"/>
</dbReference>
<dbReference type="GeneID" id="25794436"/>
<dbReference type="Proteomes" id="UP000007115">
    <property type="component" value="Unassembled WGS sequence"/>
</dbReference>
<protein>
    <submittedName>
        <fullName evidence="4">Ankyrin repeat protein</fullName>
    </submittedName>
</protein>
<dbReference type="RefSeq" id="XP_013957411.1">
    <property type="nucleotide sequence ID" value="XM_014101936.1"/>
</dbReference>
<dbReference type="InterPro" id="IPR050889">
    <property type="entry name" value="Dendritic_Spine_Reg/Scaffold"/>
</dbReference>
<dbReference type="InterPro" id="IPR002110">
    <property type="entry name" value="Ankyrin_rpt"/>
</dbReference>
<dbReference type="eggNOG" id="KOG4177">
    <property type="taxonomic scope" value="Eukaryota"/>
</dbReference>
<dbReference type="STRING" id="413071.G9MPG7"/>
<keyword evidence="5" id="KW-1185">Reference proteome</keyword>
<dbReference type="InParanoid" id="G9MPG7"/>